<feature type="region of interest" description="Disordered" evidence="7">
    <location>
        <begin position="1112"/>
        <end position="1139"/>
    </location>
</feature>
<evidence type="ECO:0000256" key="7">
    <source>
        <dbReference type="SAM" id="MobiDB-lite"/>
    </source>
</evidence>
<dbReference type="Gene3D" id="3.20.20.220">
    <property type="match status" value="1"/>
</dbReference>
<evidence type="ECO:0000256" key="4">
    <source>
        <dbReference type="ARBA" id="ARBA00022927"/>
    </source>
</evidence>
<dbReference type="PANTHER" id="PTHR11099">
    <property type="entry name" value="VACUOLAR SORTING PROTEIN 35"/>
    <property type="match status" value="1"/>
</dbReference>
<dbReference type="Pfam" id="PF13862">
    <property type="entry name" value="BCCIP"/>
    <property type="match status" value="1"/>
</dbReference>
<feature type="compositionally biased region" description="Basic and acidic residues" evidence="7">
    <location>
        <begin position="557"/>
        <end position="567"/>
    </location>
</feature>
<dbReference type="SUPFAM" id="SSF51730">
    <property type="entry name" value="FAD-linked oxidoreductase"/>
    <property type="match status" value="1"/>
</dbReference>
<dbReference type="GO" id="GO:0042147">
    <property type="term" value="P:retrograde transport, endosome to Golgi"/>
    <property type="evidence" value="ECO:0007669"/>
    <property type="project" value="InterPro"/>
</dbReference>
<feature type="compositionally biased region" description="Basic and acidic residues" evidence="7">
    <location>
        <begin position="372"/>
        <end position="384"/>
    </location>
</feature>
<dbReference type="Gene3D" id="1.25.40.660">
    <property type="entry name" value="Vacuolar protein sorting-associated protein 35, helical subcomplex Vps35-C"/>
    <property type="match status" value="1"/>
</dbReference>
<protein>
    <recommendedName>
        <fullName evidence="8">Proline dehydrogenase domain-containing protein</fullName>
    </recommendedName>
</protein>
<feature type="compositionally biased region" description="Basic and acidic residues" evidence="7">
    <location>
        <begin position="321"/>
        <end position="331"/>
    </location>
</feature>
<feature type="domain" description="Proline dehydrogenase" evidence="8">
    <location>
        <begin position="1550"/>
        <end position="1690"/>
    </location>
</feature>
<evidence type="ECO:0000256" key="2">
    <source>
        <dbReference type="ARBA" id="ARBA00006536"/>
    </source>
</evidence>
<feature type="region of interest" description="Disordered" evidence="7">
    <location>
        <begin position="321"/>
        <end position="386"/>
    </location>
</feature>
<feature type="region of interest" description="Disordered" evidence="7">
    <location>
        <begin position="1532"/>
        <end position="1558"/>
    </location>
</feature>
<accession>A0A1J8PLR2</accession>
<dbReference type="Pfam" id="PF01619">
    <property type="entry name" value="Pro_dh"/>
    <property type="match status" value="2"/>
</dbReference>
<dbReference type="Proteomes" id="UP000183567">
    <property type="component" value="Unassembled WGS sequence"/>
</dbReference>
<comment type="caution">
    <text evidence="9">The sequence shown here is derived from an EMBL/GenBank/DDBJ whole genome shotgun (WGS) entry which is preliminary data.</text>
</comment>
<evidence type="ECO:0000256" key="3">
    <source>
        <dbReference type="ARBA" id="ARBA00022448"/>
    </source>
</evidence>
<dbReference type="Pfam" id="PF03635">
    <property type="entry name" value="Vps35"/>
    <property type="match status" value="1"/>
</dbReference>
<sequence>MATTTATVVVEEGKLLSESLSTVKIQVGQMKRHLDNDDIMDALKSASLMLAELRTSSLSPKQYYELYMAVFDALRHLSNYLYEAHTQSRHHLADLYELVQYAVYMSIPDAPVKEIMKDMMEMSRGVLHPIRGLFLRHYLSGQTRDHLPIGTSSGPTGNLQDSISFVLTNFIEMNKLWVRLQHQGHSRDREKREMERRDLRILVGTNLVRLSQLDGVDLQMYQTNILPAILEQVVNCKDVIAQEYLMEVVIQVFTDEFHLHTLGPFLSATAQLHPKVNIKLIVIALIDRLAAYAAREAENEDPEETKRQEEAAARRLAEKVKLQKARARETGDATTAPPPAEDAWESAVADTEKQMGAMEVGEGATTNGNAAEKVDNEKEKEGSPARKFRGVPANVQLFEVFWKQVVELIKARPDLSIQDITALLVSLTNLSLSCYPDRLEYVDQILGFAHDKIKEFSESPDLHAPQTAANLAALLVAPINSYQSVLTLLAIPHYVPLLSQQLFSTRRSIAHSIISSVLKNETIIEAPEDVDGVLELCHVLIKDQTDSAAPQGSAGVKEVRRQGPYHTEREDLAEEQGWVARMVHLFRADSLDVQFQLLQMARKHLEAGGERMRYTFPALITSSIKLCRRYKNHEHLEEGWQDKVNTILKFVRQCTSILATQVDAPAIALRLFLLAAQIASECGSGFEDLAYDFYVQAFSVYEDSISESRAQLAAITLIIGTLQGARVFNIDGYDTLITKAALHGARLLKKQHQATAVHAASHLWWQEPVEEDGEADGAAIKESDKAALSSKEDGEGVKAYPHQDSKRVLECLQKSLRIANSATEEIVTVQLYCDTLEQYLYYFDRGAPAVAPKFIVSLVELITSSIDTITSPSSSSSYLHPSQRIEGVATPDMITRHFRNTLAYIHAKKTVENPGQWDEVDVADQDPDSDSEDTPTLIDVDFDFFDLNPAFDYHSIKRLLDQLFGVDAESLSTHALADLVLSQPDVGTTIKTDGEESAPYAFLSVLNIGVHSDNVSIKLLVEYILAKSKADDAFHESLSTVLRDPQSQVGLVLCERLINMPVPVIPPMYRMLVDEMKDAVEENEPFNFTHLIFISRVYKLTAEEEEAMAVAQQQSGKESKRQKYNQNSSVGTTEGSAGGVYPFHPEDEEIRKFASHHLVFPYSNAQPRDAESFGLDTAGRLMLVPAEQLTELTRVLGEVFRPRLARVLVLSSALTTSALGYAFYTDASSTTPASSDTRTLSDLVRAYVTYGMCSIPVLVDASPTILDVLFDIPGFVGADTAHGVLPLLATLGAENKGIIFTYNVEVDQSNAVGHTTGEKESVHERIVNEIITSINVAADFEDRGKNPESGRKTCVAIKLTGMLLNTQSLINLSTYLTHTRAPLEPPVPFPGTPFPSDLSILHSSIPTGGLPESDIHDLKELYNALVKICKHAADRGVRVLVDAEHSWYQPAIDAFGHALMERFNKLPTTEAAHHRVQPVVYVTYQAYLRRTPAHLAHSIALARARGYALGVKLVRGAYHPYELAAHQVARSTTTSVSPTGSSSFSISPDLEPPVQPSKEATDQCYNTCAASLIGAISSDIHRSGRSGAPGIGVLFGTHNWTSCEFILEEVVKKGLGTVEHTGGGDVVRIPPEVAERITFAQLYGMSDALTNHLVSRMQCEAPCALKCVPYGALVEVMPYLSRRAIENKSVLGAGNATRERKEAAALIWKRMKGLVGL</sequence>
<keyword evidence="6" id="KW-0472">Membrane</keyword>
<keyword evidence="4" id="KW-0653">Protein transport</keyword>
<dbReference type="GO" id="GO:0030906">
    <property type="term" value="C:retromer, cargo-selective complex"/>
    <property type="evidence" value="ECO:0007669"/>
    <property type="project" value="InterPro"/>
</dbReference>
<feature type="region of interest" description="Disordered" evidence="7">
    <location>
        <begin position="548"/>
        <end position="567"/>
    </location>
</feature>
<dbReference type="STRING" id="180088.A0A1J8PLR2"/>
<evidence type="ECO:0000256" key="5">
    <source>
        <dbReference type="ARBA" id="ARBA00023002"/>
    </source>
</evidence>
<comment type="subcellular location">
    <subcellularLocation>
        <location evidence="1">Membrane</location>
        <topology evidence="1">Peripheral membrane protein</topology>
    </subcellularLocation>
</comment>
<keyword evidence="5" id="KW-0560">Oxidoreductase</keyword>
<dbReference type="GO" id="GO:0016491">
    <property type="term" value="F:oxidoreductase activity"/>
    <property type="evidence" value="ECO:0007669"/>
    <property type="project" value="UniProtKB-KW"/>
</dbReference>
<dbReference type="GO" id="GO:0006886">
    <property type="term" value="P:intracellular protein transport"/>
    <property type="evidence" value="ECO:0007669"/>
    <property type="project" value="TreeGrafter"/>
</dbReference>
<evidence type="ECO:0000313" key="10">
    <source>
        <dbReference type="Proteomes" id="UP000183567"/>
    </source>
</evidence>
<gene>
    <name evidence="9" type="ORF">AZE42_06060</name>
</gene>
<keyword evidence="3" id="KW-0813">Transport</keyword>
<dbReference type="InterPro" id="IPR025602">
    <property type="entry name" value="BCP1_family"/>
</dbReference>
<dbReference type="InterPro" id="IPR042491">
    <property type="entry name" value="Vps35_C"/>
</dbReference>
<evidence type="ECO:0000259" key="8">
    <source>
        <dbReference type="Pfam" id="PF01619"/>
    </source>
</evidence>
<dbReference type="GO" id="GO:0005829">
    <property type="term" value="C:cytosol"/>
    <property type="evidence" value="ECO:0007669"/>
    <property type="project" value="GOC"/>
</dbReference>
<feature type="compositionally biased region" description="Polar residues" evidence="7">
    <location>
        <begin position="1124"/>
        <end position="1135"/>
    </location>
</feature>
<name>A0A1J8PLR2_9AGAM</name>
<reference evidence="9 10" key="1">
    <citation type="submission" date="2016-03" db="EMBL/GenBank/DDBJ databases">
        <title>Comparative genomics of the ectomycorrhizal sister species Rhizopogon vinicolor and Rhizopogon vesiculosus (Basidiomycota: Boletales) reveals a divergence of the mating type B locus.</title>
        <authorList>
            <person name="Mujic A.B."/>
            <person name="Kuo A."/>
            <person name="Tritt A."/>
            <person name="Lipzen A."/>
            <person name="Chen C."/>
            <person name="Johnson J."/>
            <person name="Sharma A."/>
            <person name="Barry K."/>
            <person name="Grigoriev I.V."/>
            <person name="Spatafora J.W."/>
        </authorList>
    </citation>
    <scope>NUCLEOTIDE SEQUENCE [LARGE SCALE GENOMIC DNA]</scope>
    <source>
        <strain evidence="9 10">AM-OR11-056</strain>
    </source>
</reference>
<feature type="compositionally biased region" description="Low complexity" evidence="7">
    <location>
        <begin position="1532"/>
        <end position="1547"/>
    </location>
</feature>
<keyword evidence="10" id="KW-1185">Reference proteome</keyword>
<evidence type="ECO:0000313" key="9">
    <source>
        <dbReference type="EMBL" id="OJA10062.1"/>
    </source>
</evidence>
<evidence type="ECO:0000256" key="1">
    <source>
        <dbReference type="ARBA" id="ARBA00004170"/>
    </source>
</evidence>
<feature type="compositionally biased region" description="Basic and acidic residues" evidence="7">
    <location>
        <begin position="304"/>
        <end position="314"/>
    </location>
</feature>
<dbReference type="InterPro" id="IPR029041">
    <property type="entry name" value="FAD-linked_oxidoreductase-like"/>
</dbReference>
<dbReference type="OrthoDB" id="10258141at2759"/>
<evidence type="ECO:0000256" key="6">
    <source>
        <dbReference type="ARBA" id="ARBA00023136"/>
    </source>
</evidence>
<proteinExistence type="inferred from homology"/>
<feature type="region of interest" description="Disordered" evidence="7">
    <location>
        <begin position="295"/>
        <end position="314"/>
    </location>
</feature>
<dbReference type="InterPro" id="IPR002872">
    <property type="entry name" value="Proline_DH_dom"/>
</dbReference>
<dbReference type="PANTHER" id="PTHR11099:SF0">
    <property type="entry name" value="VACUOLAR PROTEIN SORTING-ASSOCIATED PROTEIN 35"/>
    <property type="match status" value="1"/>
</dbReference>
<feature type="domain" description="Proline dehydrogenase" evidence="8">
    <location>
        <begin position="1319"/>
        <end position="1528"/>
    </location>
</feature>
<comment type="similarity">
    <text evidence="2">Belongs to the VPS35 family.</text>
</comment>
<organism evidence="9 10">
    <name type="scientific">Rhizopogon vesiculosus</name>
    <dbReference type="NCBI Taxonomy" id="180088"/>
    <lineage>
        <taxon>Eukaryota</taxon>
        <taxon>Fungi</taxon>
        <taxon>Dikarya</taxon>
        <taxon>Basidiomycota</taxon>
        <taxon>Agaricomycotina</taxon>
        <taxon>Agaricomycetes</taxon>
        <taxon>Agaricomycetidae</taxon>
        <taxon>Boletales</taxon>
        <taxon>Suillineae</taxon>
        <taxon>Rhizopogonaceae</taxon>
        <taxon>Rhizopogon</taxon>
    </lineage>
</organism>
<dbReference type="GO" id="GO:0005770">
    <property type="term" value="C:late endosome"/>
    <property type="evidence" value="ECO:0007669"/>
    <property type="project" value="TreeGrafter"/>
</dbReference>
<dbReference type="InterPro" id="IPR005378">
    <property type="entry name" value="Vps35"/>
</dbReference>
<dbReference type="EMBL" id="LVVM01005636">
    <property type="protein sequence ID" value="OJA10062.1"/>
    <property type="molecule type" value="Genomic_DNA"/>
</dbReference>